<dbReference type="InterPro" id="IPR017795">
    <property type="entry name" value="ABBA_NscD-like"/>
</dbReference>
<proteinExistence type="inferred from homology"/>
<dbReference type="EMBL" id="MSFU01000009">
    <property type="protein sequence ID" value="PWY75563.1"/>
    <property type="molecule type" value="Genomic_DNA"/>
</dbReference>
<reference evidence="3" key="1">
    <citation type="submission" date="2016-12" db="EMBL/GenBank/DDBJ databases">
        <title>The genomes of Aspergillus section Nigri reveals drivers in fungal speciation.</title>
        <authorList>
            <consortium name="DOE Joint Genome Institute"/>
            <person name="Vesth T.C."/>
            <person name="Nybo J."/>
            <person name="Theobald S."/>
            <person name="Brandl J."/>
            <person name="Frisvad J.C."/>
            <person name="Nielsen K.F."/>
            <person name="Lyhne E.K."/>
            <person name="Kogle M.E."/>
            <person name="Kuo A."/>
            <person name="Riley R."/>
            <person name="Clum A."/>
            <person name="Nolan M."/>
            <person name="Lipzen A."/>
            <person name="Salamov A."/>
            <person name="Henrissat B."/>
            <person name="Wiebenga A."/>
            <person name="De vries R.P."/>
            <person name="Grigoriev I.V."/>
            <person name="Mortensen U.H."/>
            <person name="Andersen M.R."/>
            <person name="Baker S.E."/>
        </authorList>
    </citation>
    <scope>NUCLEOTIDE SEQUENCE</scope>
    <source>
        <strain evidence="3">CBS 122712</strain>
    </source>
</reference>
<keyword evidence="4" id="KW-1185">Reference proteome</keyword>
<dbReference type="RefSeq" id="XP_025389093.1">
    <property type="nucleotide sequence ID" value="XM_025534686.1"/>
</dbReference>
<comment type="caution">
    <text evidence="3">The sequence shown here is derived from an EMBL/GenBank/DDBJ whole genome shotgun (WGS) entry which is preliminary data.</text>
</comment>
<dbReference type="GO" id="GO:0016765">
    <property type="term" value="F:transferase activity, transferring alkyl or aryl (other than methyl) groups"/>
    <property type="evidence" value="ECO:0007669"/>
    <property type="project" value="InterPro"/>
</dbReference>
<feature type="non-terminal residue" evidence="3">
    <location>
        <position position="1"/>
    </location>
</feature>
<evidence type="ECO:0000256" key="1">
    <source>
        <dbReference type="ARBA" id="ARBA00010209"/>
    </source>
</evidence>
<evidence type="ECO:0000313" key="3">
    <source>
        <dbReference type="EMBL" id="PWY75563.1"/>
    </source>
</evidence>
<dbReference type="PANTHER" id="PTHR40627:SF3">
    <property type="entry name" value="PRENYLTRANSFERASE ASQH2-RELATED"/>
    <property type="match status" value="1"/>
</dbReference>
<keyword evidence="2" id="KW-0808">Transferase</keyword>
<dbReference type="OrthoDB" id="5392033at2759"/>
<dbReference type="VEuPathDB" id="FungiDB:BO83DRAFT_416228"/>
<evidence type="ECO:0000256" key="2">
    <source>
        <dbReference type="ARBA" id="ARBA00022679"/>
    </source>
</evidence>
<sequence length="118" mass="13555">MQRQSIAGLYFASCNLVNPLQTRVKVYFAEVEVTLTKITEHWILSGKVTDQETLEGLQLLRELWKDLCIVEGKRSLPDRPTQPGDPETRMPCLLNYEMSPGKPHPKPKLYYPLTGIRK</sequence>
<dbReference type="AlphaFoldDB" id="A0A317VMJ4"/>
<dbReference type="GeneID" id="37056648"/>
<dbReference type="PANTHER" id="PTHR40627">
    <property type="entry name" value="INDOLE PRENYLTRANSFERASE TDIB-RELATED"/>
    <property type="match status" value="1"/>
</dbReference>
<evidence type="ECO:0000313" key="4">
    <source>
        <dbReference type="Proteomes" id="UP000246171"/>
    </source>
</evidence>
<dbReference type="Proteomes" id="UP000246171">
    <property type="component" value="Unassembled WGS sequence"/>
</dbReference>
<protein>
    <submittedName>
        <fullName evidence="3">Uncharacterized protein</fullName>
    </submittedName>
</protein>
<gene>
    <name evidence="3" type="ORF">BO83DRAFT_416228</name>
</gene>
<organism evidence="3 4">
    <name type="scientific">Aspergillus eucalypticola (strain CBS 122712 / IBT 29274)</name>
    <dbReference type="NCBI Taxonomy" id="1448314"/>
    <lineage>
        <taxon>Eukaryota</taxon>
        <taxon>Fungi</taxon>
        <taxon>Dikarya</taxon>
        <taxon>Ascomycota</taxon>
        <taxon>Pezizomycotina</taxon>
        <taxon>Eurotiomycetes</taxon>
        <taxon>Eurotiomycetidae</taxon>
        <taxon>Eurotiales</taxon>
        <taxon>Aspergillaceae</taxon>
        <taxon>Aspergillus</taxon>
        <taxon>Aspergillus subgen. Circumdati</taxon>
    </lineage>
</organism>
<accession>A0A317VMJ4</accession>
<dbReference type="Pfam" id="PF11991">
    <property type="entry name" value="Trp_DMAT"/>
    <property type="match status" value="1"/>
</dbReference>
<name>A0A317VMJ4_ASPEC</name>
<dbReference type="GO" id="GO:0009820">
    <property type="term" value="P:alkaloid metabolic process"/>
    <property type="evidence" value="ECO:0007669"/>
    <property type="project" value="InterPro"/>
</dbReference>
<comment type="similarity">
    <text evidence="1">Belongs to the tryptophan dimethylallyltransferase family.</text>
</comment>